<keyword evidence="3" id="KW-1185">Reference proteome</keyword>
<evidence type="ECO:0000313" key="3">
    <source>
        <dbReference type="Proteomes" id="UP000039865"/>
    </source>
</evidence>
<accession>A0A078BBY4</accession>
<evidence type="ECO:0000256" key="1">
    <source>
        <dbReference type="SAM" id="Phobius"/>
    </source>
</evidence>
<gene>
    <name evidence="2" type="primary">Contig14988.g15980</name>
    <name evidence="2" type="ORF">STYLEM_20881</name>
</gene>
<proteinExistence type="predicted"/>
<dbReference type="OrthoDB" id="10418327at2759"/>
<evidence type="ECO:0000313" key="2">
    <source>
        <dbReference type="EMBL" id="CDW91721.1"/>
    </source>
</evidence>
<dbReference type="Proteomes" id="UP000039865">
    <property type="component" value="Unassembled WGS sequence"/>
</dbReference>
<reference evidence="2 3" key="1">
    <citation type="submission" date="2014-06" db="EMBL/GenBank/DDBJ databases">
        <authorList>
            <person name="Swart Estienne"/>
        </authorList>
    </citation>
    <scope>NUCLEOTIDE SEQUENCE [LARGE SCALE GENOMIC DNA]</scope>
    <source>
        <strain evidence="2 3">130c</strain>
    </source>
</reference>
<dbReference type="AlphaFoldDB" id="A0A078BBY4"/>
<keyword evidence="1" id="KW-0812">Transmembrane</keyword>
<organism evidence="2 3">
    <name type="scientific">Stylonychia lemnae</name>
    <name type="common">Ciliate</name>
    <dbReference type="NCBI Taxonomy" id="5949"/>
    <lineage>
        <taxon>Eukaryota</taxon>
        <taxon>Sar</taxon>
        <taxon>Alveolata</taxon>
        <taxon>Ciliophora</taxon>
        <taxon>Intramacronucleata</taxon>
        <taxon>Spirotrichea</taxon>
        <taxon>Stichotrichia</taxon>
        <taxon>Sporadotrichida</taxon>
        <taxon>Oxytrichidae</taxon>
        <taxon>Stylonychinae</taxon>
        <taxon>Stylonychia</taxon>
    </lineage>
</organism>
<name>A0A078BBY4_STYLE</name>
<keyword evidence="1" id="KW-1133">Transmembrane helix</keyword>
<keyword evidence="1" id="KW-0472">Membrane</keyword>
<feature type="transmembrane region" description="Helical" evidence="1">
    <location>
        <begin position="67"/>
        <end position="85"/>
    </location>
</feature>
<dbReference type="InParanoid" id="A0A078BBY4"/>
<sequence length="140" mass="17193">MNINARPTFLQKPLRPFYKKSATEHEPTWRERREFVHFLIHESNISPQAKVYLKECEDWVPRYQMRGLKYGITVSSIVYLFFPVIRRQPFLRRFAFSMLPMYYFMNWGYVWGHENYWRRVKEVSVTYEIFAGTRSKFTTK</sequence>
<protein>
    <recommendedName>
        <fullName evidence="4">Transmembrane protein</fullName>
    </recommendedName>
</protein>
<feature type="transmembrane region" description="Helical" evidence="1">
    <location>
        <begin position="91"/>
        <end position="111"/>
    </location>
</feature>
<evidence type="ECO:0008006" key="4">
    <source>
        <dbReference type="Google" id="ProtNLM"/>
    </source>
</evidence>
<dbReference type="EMBL" id="CCKQ01019696">
    <property type="protein sequence ID" value="CDW91721.1"/>
    <property type="molecule type" value="Genomic_DNA"/>
</dbReference>